<dbReference type="Proteomes" id="UP000264310">
    <property type="component" value="Unassembled WGS sequence"/>
</dbReference>
<keyword evidence="3" id="KW-1185">Reference proteome</keyword>
<evidence type="ECO:0008006" key="4">
    <source>
        <dbReference type="Google" id="ProtNLM"/>
    </source>
</evidence>
<feature type="region of interest" description="Disordered" evidence="1">
    <location>
        <begin position="133"/>
        <end position="154"/>
    </location>
</feature>
<dbReference type="EMBL" id="QURL01000002">
    <property type="protein sequence ID" value="RFC65480.1"/>
    <property type="molecule type" value="Genomic_DNA"/>
</dbReference>
<protein>
    <recommendedName>
        <fullName evidence="4">Protein SlyX homolog</fullName>
    </recommendedName>
</protein>
<evidence type="ECO:0000256" key="1">
    <source>
        <dbReference type="SAM" id="MobiDB-lite"/>
    </source>
</evidence>
<dbReference type="AlphaFoldDB" id="A0A371X8F7"/>
<comment type="caution">
    <text evidence="2">The sequence shown here is derived from an EMBL/GenBank/DDBJ whole genome shotgun (WGS) entry which is preliminary data.</text>
</comment>
<evidence type="ECO:0000313" key="3">
    <source>
        <dbReference type="Proteomes" id="UP000264310"/>
    </source>
</evidence>
<dbReference type="InterPro" id="IPR007236">
    <property type="entry name" value="SlyX"/>
</dbReference>
<name>A0A371X8F7_9HYPH</name>
<reference evidence="2 3" key="1">
    <citation type="submission" date="2018-08" db="EMBL/GenBank/DDBJ databases">
        <title>Fulvimarina sp. 85, whole genome shotgun sequence.</title>
        <authorList>
            <person name="Tuo L."/>
        </authorList>
    </citation>
    <scope>NUCLEOTIDE SEQUENCE [LARGE SCALE GENOMIC DNA]</scope>
    <source>
        <strain evidence="2 3">85</strain>
    </source>
</reference>
<sequence length="154" mass="17298">MADRALAKRSSAIEELAFCRRITGCRKRLSDRAGDGIRFPLRATGCPSPPPGASLRRRKWWTRPRFSRQSRARTSHPNGALTVAETDSSILSRLEDLEVLTSHQAKTIEELSDELAKAFAAIRQIQRKQEHLTDRIGAVEDGGNRPEITKPPHY</sequence>
<proteinExistence type="predicted"/>
<dbReference type="OrthoDB" id="9803836at2"/>
<gene>
    <name evidence="2" type="ORF">DYI37_03670</name>
</gene>
<accession>A0A371X8F7</accession>
<dbReference type="Pfam" id="PF04102">
    <property type="entry name" value="SlyX"/>
    <property type="match status" value="1"/>
</dbReference>
<evidence type="ECO:0000313" key="2">
    <source>
        <dbReference type="EMBL" id="RFC65480.1"/>
    </source>
</evidence>
<organism evidence="2 3">
    <name type="scientific">Fulvimarina endophytica</name>
    <dbReference type="NCBI Taxonomy" id="2293836"/>
    <lineage>
        <taxon>Bacteria</taxon>
        <taxon>Pseudomonadati</taxon>
        <taxon>Pseudomonadota</taxon>
        <taxon>Alphaproteobacteria</taxon>
        <taxon>Hyphomicrobiales</taxon>
        <taxon>Aurantimonadaceae</taxon>
        <taxon>Fulvimarina</taxon>
    </lineage>
</organism>